<proteinExistence type="inferred from homology"/>
<dbReference type="EMBL" id="CP097509">
    <property type="protein sequence ID" value="URE16875.1"/>
    <property type="molecule type" value="Genomic_DNA"/>
</dbReference>
<dbReference type="Proteomes" id="UP001055439">
    <property type="component" value="Chromosome 7"/>
</dbReference>
<dbReference type="PANTHER" id="PTHR14413:SF16">
    <property type="entry name" value="LARGE RIBOSOMAL SUBUNIT PROTEIN BL17M"/>
    <property type="match status" value="1"/>
</dbReference>
<organism evidence="4 5">
    <name type="scientific">Musa troglodytarum</name>
    <name type="common">fe'i banana</name>
    <dbReference type="NCBI Taxonomy" id="320322"/>
    <lineage>
        <taxon>Eukaryota</taxon>
        <taxon>Viridiplantae</taxon>
        <taxon>Streptophyta</taxon>
        <taxon>Embryophyta</taxon>
        <taxon>Tracheophyta</taxon>
        <taxon>Spermatophyta</taxon>
        <taxon>Magnoliopsida</taxon>
        <taxon>Liliopsida</taxon>
        <taxon>Zingiberales</taxon>
        <taxon>Musaceae</taxon>
        <taxon>Musa</taxon>
    </lineage>
</organism>
<dbReference type="Pfam" id="PF01196">
    <property type="entry name" value="Ribosomal_L17"/>
    <property type="match status" value="1"/>
</dbReference>
<protein>
    <submittedName>
        <fullName evidence="4">50S ribosomal protein</fullName>
    </submittedName>
</protein>
<name>A0A9E7GLF9_9LILI</name>
<evidence type="ECO:0000256" key="1">
    <source>
        <dbReference type="ARBA" id="ARBA00008777"/>
    </source>
</evidence>
<evidence type="ECO:0000313" key="4">
    <source>
        <dbReference type="EMBL" id="URE16875.1"/>
    </source>
</evidence>
<dbReference type="Gene3D" id="3.90.1030.10">
    <property type="entry name" value="Ribosomal protein L17"/>
    <property type="match status" value="1"/>
</dbReference>
<gene>
    <name evidence="4" type="ORF">MUK42_25765</name>
</gene>
<evidence type="ECO:0000313" key="5">
    <source>
        <dbReference type="Proteomes" id="UP001055439"/>
    </source>
</evidence>
<evidence type="ECO:0000256" key="3">
    <source>
        <dbReference type="ARBA" id="ARBA00023274"/>
    </source>
</evidence>
<dbReference type="InterPro" id="IPR000456">
    <property type="entry name" value="Ribosomal_bL17"/>
</dbReference>
<dbReference type="PANTHER" id="PTHR14413">
    <property type="entry name" value="RIBOSOMAL PROTEIN L17"/>
    <property type="match status" value="1"/>
</dbReference>
<keyword evidence="5" id="KW-1185">Reference proteome</keyword>
<dbReference type="GO" id="GO:0022625">
    <property type="term" value="C:cytosolic large ribosomal subunit"/>
    <property type="evidence" value="ECO:0007669"/>
    <property type="project" value="TreeGrafter"/>
</dbReference>
<dbReference type="AlphaFoldDB" id="A0A9E7GLF9"/>
<keyword evidence="2 4" id="KW-0689">Ribosomal protein</keyword>
<dbReference type="GO" id="GO:0006412">
    <property type="term" value="P:translation"/>
    <property type="evidence" value="ECO:0007669"/>
    <property type="project" value="InterPro"/>
</dbReference>
<keyword evidence="3" id="KW-0687">Ribonucleoprotein</keyword>
<comment type="similarity">
    <text evidence="1">Belongs to the bacterial ribosomal protein bL17 family.</text>
</comment>
<dbReference type="OrthoDB" id="275000at2759"/>
<dbReference type="SUPFAM" id="SSF64263">
    <property type="entry name" value="Prokaryotic ribosomal protein L17"/>
    <property type="match status" value="1"/>
</dbReference>
<sequence>MTSFMKLGPPRLHAQDVFAILFSSILFSLGPRADTPFRARRTMVSQLFKHERIETTVAKRSKSGELLITWCSWGRHVQILYLLILILRGTLHAACRAAAFVCGDDILHKLFTELAYRYK</sequence>
<dbReference type="GO" id="GO:0003735">
    <property type="term" value="F:structural constituent of ribosome"/>
    <property type="evidence" value="ECO:0007669"/>
    <property type="project" value="InterPro"/>
</dbReference>
<evidence type="ECO:0000256" key="2">
    <source>
        <dbReference type="ARBA" id="ARBA00022980"/>
    </source>
</evidence>
<accession>A0A9E7GLF9</accession>
<dbReference type="InterPro" id="IPR036373">
    <property type="entry name" value="Ribosomal_bL17_sf"/>
</dbReference>
<reference evidence="4" key="1">
    <citation type="submission" date="2022-05" db="EMBL/GenBank/DDBJ databases">
        <title>The Musa troglodytarum L. genome provides insights into the mechanism of non-climacteric behaviour and enrichment of carotenoids.</title>
        <authorList>
            <person name="Wang J."/>
        </authorList>
    </citation>
    <scope>NUCLEOTIDE SEQUENCE</scope>
    <source>
        <tissue evidence="4">Leaf</tissue>
    </source>
</reference>